<dbReference type="InterPro" id="IPR001179">
    <property type="entry name" value="PPIase_FKBP_dom"/>
</dbReference>
<keyword evidence="7" id="KW-0732">Signal</keyword>
<dbReference type="PANTHER" id="PTHR43811:SF19">
    <property type="entry name" value="39 KDA FK506-BINDING NUCLEAR PROTEIN"/>
    <property type="match status" value="1"/>
</dbReference>
<dbReference type="RefSeq" id="WP_083560344.1">
    <property type="nucleotide sequence ID" value="NZ_BJXR01000036.1"/>
</dbReference>
<evidence type="ECO:0000256" key="1">
    <source>
        <dbReference type="ARBA" id="ARBA00000971"/>
    </source>
</evidence>
<dbReference type="Proteomes" id="UP000321514">
    <property type="component" value="Unassembled WGS sequence"/>
</dbReference>
<reference evidence="9 12" key="2">
    <citation type="submission" date="2019-07" db="EMBL/GenBank/DDBJ databases">
        <title>Whole genome shotgun sequence of Myxococcus fulvus NBRC 100333.</title>
        <authorList>
            <person name="Hosoyama A."/>
            <person name="Uohara A."/>
            <person name="Ohji S."/>
            <person name="Ichikawa N."/>
        </authorList>
    </citation>
    <scope>NUCLEOTIDE SEQUENCE [LARGE SCALE GENOMIC DNA]</scope>
    <source>
        <strain evidence="9 12">NBRC 100333</strain>
    </source>
</reference>
<keyword evidence="4 5" id="KW-0413">Isomerase</keyword>
<dbReference type="AlphaFoldDB" id="A0A511T6P8"/>
<dbReference type="Pfam" id="PF00254">
    <property type="entry name" value="FKBP_C"/>
    <property type="match status" value="1"/>
</dbReference>
<gene>
    <name evidence="9" type="ORF">MFU01_48870</name>
    <name evidence="10" type="ORF">SAMN05443572_107244</name>
</gene>
<proteinExistence type="inferred from homology"/>
<keyword evidence="11" id="KW-1185">Reference proteome</keyword>
<evidence type="ECO:0000313" key="9">
    <source>
        <dbReference type="EMBL" id="GEN09850.1"/>
    </source>
</evidence>
<evidence type="ECO:0000256" key="4">
    <source>
        <dbReference type="ARBA" id="ARBA00023235"/>
    </source>
</evidence>
<evidence type="ECO:0000256" key="2">
    <source>
        <dbReference type="ARBA" id="ARBA00006577"/>
    </source>
</evidence>
<name>A0A511T6P8_MYXFU</name>
<keyword evidence="3 5" id="KW-0697">Rotamase</keyword>
<dbReference type="PROSITE" id="PS50059">
    <property type="entry name" value="FKBP_PPIASE"/>
    <property type="match status" value="1"/>
</dbReference>
<evidence type="ECO:0000256" key="6">
    <source>
        <dbReference type="RuleBase" id="RU003915"/>
    </source>
</evidence>
<evidence type="ECO:0000256" key="7">
    <source>
        <dbReference type="SAM" id="SignalP"/>
    </source>
</evidence>
<dbReference type="STRING" id="1334629.MFUL124B02_20625"/>
<dbReference type="GO" id="GO:0003755">
    <property type="term" value="F:peptidyl-prolyl cis-trans isomerase activity"/>
    <property type="evidence" value="ECO:0007669"/>
    <property type="project" value="UniProtKB-UniRule"/>
</dbReference>
<dbReference type="EMBL" id="BJXR01000036">
    <property type="protein sequence ID" value="GEN09850.1"/>
    <property type="molecule type" value="Genomic_DNA"/>
</dbReference>
<sequence>MLRRFVLLCALVLPLVGCGDDPKEPTPPVGNPDDGDPTKVTYAASLNVDLAAMTRLDSGLFLLDQEVGTGPEAVVGRRVQVHYTGWFPDGTRFTTSEGGPALAFDLGAGFVIKGWDQGVVGMRVGGKRRLILPYDLAYGAEGNPPRIPPYSVLIFDTELVSVR</sequence>
<dbReference type="EMBL" id="FOIB01000007">
    <property type="protein sequence ID" value="SEU26349.1"/>
    <property type="molecule type" value="Genomic_DNA"/>
</dbReference>
<evidence type="ECO:0000313" key="11">
    <source>
        <dbReference type="Proteomes" id="UP000183760"/>
    </source>
</evidence>
<comment type="catalytic activity">
    <reaction evidence="1 5 6">
        <text>[protein]-peptidylproline (omega=180) = [protein]-peptidylproline (omega=0)</text>
        <dbReference type="Rhea" id="RHEA:16237"/>
        <dbReference type="Rhea" id="RHEA-COMP:10747"/>
        <dbReference type="Rhea" id="RHEA-COMP:10748"/>
        <dbReference type="ChEBI" id="CHEBI:83833"/>
        <dbReference type="ChEBI" id="CHEBI:83834"/>
        <dbReference type="EC" id="5.2.1.8"/>
    </reaction>
</comment>
<dbReference type="SUPFAM" id="SSF54534">
    <property type="entry name" value="FKBP-like"/>
    <property type="match status" value="1"/>
</dbReference>
<comment type="similarity">
    <text evidence="2 6">Belongs to the FKBP-type PPIase family.</text>
</comment>
<reference evidence="10 11" key="1">
    <citation type="submission" date="2016-10" db="EMBL/GenBank/DDBJ databases">
        <authorList>
            <person name="Varghese N."/>
            <person name="Submissions S."/>
        </authorList>
    </citation>
    <scope>NUCLEOTIDE SEQUENCE [LARGE SCALE GENOMIC DNA]</scope>
    <source>
        <strain evidence="10 11">DSM 16525</strain>
    </source>
</reference>
<feature type="chain" id="PRO_5023020575" description="Peptidyl-prolyl cis-trans isomerase" evidence="7">
    <location>
        <begin position="20"/>
        <end position="163"/>
    </location>
</feature>
<dbReference type="Proteomes" id="UP000183760">
    <property type="component" value="Unassembled WGS sequence"/>
</dbReference>
<evidence type="ECO:0000313" key="12">
    <source>
        <dbReference type="Proteomes" id="UP000321514"/>
    </source>
</evidence>
<evidence type="ECO:0000256" key="3">
    <source>
        <dbReference type="ARBA" id="ARBA00023110"/>
    </source>
</evidence>
<feature type="signal peptide" evidence="7">
    <location>
        <begin position="1"/>
        <end position="19"/>
    </location>
</feature>
<dbReference type="FunFam" id="3.10.50.40:FF:000006">
    <property type="entry name" value="Peptidyl-prolyl cis-trans isomerase"/>
    <property type="match status" value="1"/>
</dbReference>
<comment type="caution">
    <text evidence="9">The sequence shown here is derived from an EMBL/GenBank/DDBJ whole genome shotgun (WGS) entry which is preliminary data.</text>
</comment>
<protein>
    <recommendedName>
        <fullName evidence="6">Peptidyl-prolyl cis-trans isomerase</fullName>
        <ecNumber evidence="6">5.2.1.8</ecNumber>
    </recommendedName>
</protein>
<evidence type="ECO:0000256" key="5">
    <source>
        <dbReference type="PROSITE-ProRule" id="PRU00277"/>
    </source>
</evidence>
<dbReference type="EC" id="5.2.1.8" evidence="6"/>
<dbReference type="PANTHER" id="PTHR43811">
    <property type="entry name" value="FKBP-TYPE PEPTIDYL-PROLYL CIS-TRANS ISOMERASE FKPA"/>
    <property type="match status" value="1"/>
</dbReference>
<accession>A0A511T6P8</accession>
<organism evidence="9 12">
    <name type="scientific">Myxococcus fulvus</name>
    <dbReference type="NCBI Taxonomy" id="33"/>
    <lineage>
        <taxon>Bacteria</taxon>
        <taxon>Pseudomonadati</taxon>
        <taxon>Myxococcota</taxon>
        <taxon>Myxococcia</taxon>
        <taxon>Myxococcales</taxon>
        <taxon>Cystobacterineae</taxon>
        <taxon>Myxococcaceae</taxon>
        <taxon>Myxococcus</taxon>
    </lineage>
</organism>
<feature type="domain" description="PPIase FKBP-type" evidence="8">
    <location>
        <begin position="76"/>
        <end position="163"/>
    </location>
</feature>
<dbReference type="Gene3D" id="3.10.50.40">
    <property type="match status" value="1"/>
</dbReference>
<evidence type="ECO:0000313" key="10">
    <source>
        <dbReference type="EMBL" id="SEU26349.1"/>
    </source>
</evidence>
<dbReference type="OrthoDB" id="9812109at2"/>
<evidence type="ECO:0000259" key="8">
    <source>
        <dbReference type="PROSITE" id="PS50059"/>
    </source>
</evidence>
<dbReference type="InterPro" id="IPR046357">
    <property type="entry name" value="PPIase_dom_sf"/>
</dbReference>